<evidence type="ECO:0000313" key="3">
    <source>
        <dbReference type="Proteomes" id="UP000229699"/>
    </source>
</evidence>
<dbReference type="EMBL" id="PCTC01000029">
    <property type="protein sequence ID" value="PIP63636.1"/>
    <property type="molecule type" value="Genomic_DNA"/>
</dbReference>
<dbReference type="AlphaFoldDB" id="A0A2H0C138"/>
<feature type="transmembrane region" description="Helical" evidence="1">
    <location>
        <begin position="12"/>
        <end position="32"/>
    </location>
</feature>
<dbReference type="Proteomes" id="UP000229699">
    <property type="component" value="Unassembled WGS sequence"/>
</dbReference>
<sequence>MNNSIKITESKINYSLMLINGVFLLPFSYLFYVPNRLFFYFFLVLGLFGLLSGLIGLVLPGPYIVINQDNILIKLADNSSHVISWNEVKAVGYFNYGLYQGFAFIFKDKNKYIFNLKLMDKRMLFSYEVLKKTLSEKFSGSLLINVNAVGEKNIDKIINFINQLNPNLFKLKI</sequence>
<evidence type="ECO:0000256" key="1">
    <source>
        <dbReference type="SAM" id="Phobius"/>
    </source>
</evidence>
<name>A0A2H0C138_9BACT</name>
<reference evidence="2 3" key="1">
    <citation type="submission" date="2017-09" db="EMBL/GenBank/DDBJ databases">
        <title>Depth-based differentiation of microbial function through sediment-hosted aquifers and enrichment of novel symbionts in the deep terrestrial subsurface.</title>
        <authorList>
            <person name="Probst A.J."/>
            <person name="Ladd B."/>
            <person name="Jarett J.K."/>
            <person name="Geller-Mcgrath D.E."/>
            <person name="Sieber C.M."/>
            <person name="Emerson J.B."/>
            <person name="Anantharaman K."/>
            <person name="Thomas B.C."/>
            <person name="Malmstrom R."/>
            <person name="Stieglmeier M."/>
            <person name="Klingl A."/>
            <person name="Woyke T."/>
            <person name="Ryan C.M."/>
            <person name="Banfield J.F."/>
        </authorList>
    </citation>
    <scope>NUCLEOTIDE SEQUENCE [LARGE SCALE GENOMIC DNA]</scope>
    <source>
        <strain evidence="2">CG22_combo_CG10-13_8_21_14_all_34_12</strain>
    </source>
</reference>
<keyword evidence="1" id="KW-0812">Transmembrane</keyword>
<evidence type="ECO:0000313" key="2">
    <source>
        <dbReference type="EMBL" id="PIP63636.1"/>
    </source>
</evidence>
<comment type="caution">
    <text evidence="2">The sequence shown here is derived from an EMBL/GenBank/DDBJ whole genome shotgun (WGS) entry which is preliminary data.</text>
</comment>
<protein>
    <submittedName>
        <fullName evidence="2">Uncharacterized protein</fullName>
    </submittedName>
</protein>
<keyword evidence="1" id="KW-0472">Membrane</keyword>
<organism evidence="2 3">
    <name type="scientific">Candidatus Roizmanbacteria bacterium CG22_combo_CG10-13_8_21_14_all_34_12</name>
    <dbReference type="NCBI Taxonomy" id="1974860"/>
    <lineage>
        <taxon>Bacteria</taxon>
        <taxon>Candidatus Roizmaniibacteriota</taxon>
    </lineage>
</organism>
<feature type="transmembrane region" description="Helical" evidence="1">
    <location>
        <begin position="38"/>
        <end position="59"/>
    </location>
</feature>
<gene>
    <name evidence="2" type="ORF">COW97_01435</name>
</gene>
<proteinExistence type="predicted"/>
<accession>A0A2H0C138</accession>
<keyword evidence="1" id="KW-1133">Transmembrane helix</keyword>